<dbReference type="InterPro" id="IPR036155">
    <property type="entry name" value="Crypto/Photolyase_N_sf"/>
</dbReference>
<dbReference type="PANTHER" id="PTHR11455">
    <property type="entry name" value="CRYPTOCHROME"/>
    <property type="match status" value="1"/>
</dbReference>
<feature type="binding site" evidence="4">
    <location>
        <begin position="319"/>
        <end position="326"/>
    </location>
    <ligand>
        <name>FAD</name>
        <dbReference type="ChEBI" id="CHEBI:57692"/>
    </ligand>
</feature>
<dbReference type="KEGG" id="glz:GLAREA_07591"/>
<dbReference type="Gene3D" id="1.25.40.80">
    <property type="match status" value="1"/>
</dbReference>
<dbReference type="InterPro" id="IPR005101">
    <property type="entry name" value="Cryptochr/Photolyase_FAD-bd"/>
</dbReference>
<name>S3E1U8_GLAL2</name>
<dbReference type="Gene3D" id="3.40.50.620">
    <property type="entry name" value="HUPs"/>
    <property type="match status" value="1"/>
</dbReference>
<dbReference type="GeneID" id="19466644"/>
<dbReference type="PANTHER" id="PTHR11455:SF9">
    <property type="entry name" value="CRYPTOCHROME CIRCADIAN CLOCK 5 ISOFORM X1"/>
    <property type="match status" value="1"/>
</dbReference>
<dbReference type="GO" id="GO:0003904">
    <property type="term" value="F:deoxyribodipyrimidine photo-lyase activity"/>
    <property type="evidence" value="ECO:0007669"/>
    <property type="project" value="TreeGrafter"/>
</dbReference>
<dbReference type="InterPro" id="IPR014729">
    <property type="entry name" value="Rossmann-like_a/b/a_fold"/>
</dbReference>
<proteinExistence type="inferred from homology"/>
<feature type="compositionally biased region" description="Pro residues" evidence="5">
    <location>
        <begin position="166"/>
        <end position="178"/>
    </location>
</feature>
<evidence type="ECO:0000313" key="8">
    <source>
        <dbReference type="Proteomes" id="UP000016922"/>
    </source>
</evidence>
<dbReference type="EMBL" id="KE145359">
    <property type="protein sequence ID" value="EPE32458.1"/>
    <property type="molecule type" value="Genomic_DNA"/>
</dbReference>
<dbReference type="GO" id="GO:0005737">
    <property type="term" value="C:cytoplasm"/>
    <property type="evidence" value="ECO:0007669"/>
    <property type="project" value="TreeGrafter"/>
</dbReference>
<feature type="compositionally biased region" description="Basic and acidic residues" evidence="5">
    <location>
        <begin position="589"/>
        <end position="599"/>
    </location>
</feature>
<dbReference type="Pfam" id="PF00875">
    <property type="entry name" value="DNA_photolyase"/>
    <property type="match status" value="1"/>
</dbReference>
<dbReference type="GO" id="GO:0005634">
    <property type="term" value="C:nucleus"/>
    <property type="evidence" value="ECO:0007669"/>
    <property type="project" value="TreeGrafter"/>
</dbReference>
<dbReference type="Pfam" id="PF03441">
    <property type="entry name" value="FAD_binding_7"/>
    <property type="match status" value="1"/>
</dbReference>
<feature type="region of interest" description="Disordered" evidence="5">
    <location>
        <begin position="589"/>
        <end position="638"/>
    </location>
</feature>
<keyword evidence="7" id="KW-0456">Lyase</keyword>
<dbReference type="GO" id="GO:0032922">
    <property type="term" value="P:circadian regulation of gene expression"/>
    <property type="evidence" value="ECO:0007669"/>
    <property type="project" value="TreeGrafter"/>
</dbReference>
<feature type="binding site" evidence="4">
    <location>
        <begin position="277"/>
        <end position="281"/>
    </location>
    <ligand>
        <name>FAD</name>
        <dbReference type="ChEBI" id="CHEBI:57692"/>
    </ligand>
</feature>
<dbReference type="HOGENOM" id="CLU_010348_3_3_1"/>
<dbReference type="SUPFAM" id="SSF48173">
    <property type="entry name" value="Cryptochrome/photolyase FAD-binding domain"/>
    <property type="match status" value="1"/>
</dbReference>
<keyword evidence="3 4" id="KW-0274">FAD</keyword>
<comment type="similarity">
    <text evidence="1">Belongs to the DNA photolyase class-1 family.</text>
</comment>
<dbReference type="InterPro" id="IPR002081">
    <property type="entry name" value="Cryptochrome/DNA_photolyase_1"/>
</dbReference>
<dbReference type="OrthoDB" id="435881at2759"/>
<dbReference type="STRING" id="1116229.S3E1U8"/>
<feature type="region of interest" description="Disordered" evidence="5">
    <location>
        <begin position="161"/>
        <end position="224"/>
    </location>
</feature>
<gene>
    <name evidence="7" type="ORF">GLAREA_07591</name>
</gene>
<evidence type="ECO:0000256" key="5">
    <source>
        <dbReference type="SAM" id="MobiDB-lite"/>
    </source>
</evidence>
<evidence type="ECO:0000313" key="7">
    <source>
        <dbReference type="EMBL" id="EPE32458.1"/>
    </source>
</evidence>
<dbReference type="SUPFAM" id="SSF52425">
    <property type="entry name" value="Cryptochrome/photolyase, N-terminal domain"/>
    <property type="match status" value="1"/>
</dbReference>
<dbReference type="PROSITE" id="PS51645">
    <property type="entry name" value="PHR_CRY_ALPHA_BETA"/>
    <property type="match status" value="1"/>
</dbReference>
<dbReference type="OMA" id="GNWNYTA"/>
<reference evidence="7 8" key="1">
    <citation type="journal article" date="2013" name="BMC Genomics">
        <title>Genomics-driven discovery of the pneumocandin biosynthetic gene cluster in the fungus Glarea lozoyensis.</title>
        <authorList>
            <person name="Chen L."/>
            <person name="Yue Q."/>
            <person name="Zhang X."/>
            <person name="Xiang M."/>
            <person name="Wang C."/>
            <person name="Li S."/>
            <person name="Che Y."/>
            <person name="Ortiz-Lopez F.J."/>
            <person name="Bills G.F."/>
            <person name="Liu X."/>
            <person name="An Z."/>
        </authorList>
    </citation>
    <scope>NUCLEOTIDE SEQUENCE [LARGE SCALE GENOMIC DNA]</scope>
    <source>
        <strain evidence="8">ATCC 20868 / MF5171</strain>
    </source>
</reference>
<sequence>MGKETRVIYWFRTDLRLHDSPALKAALDLQPTAFWPVWTWDPHYVYRARVGVNRWQFLIDSLNDVSTSITKLNKKSKLFLLREAPQTLYPKLFKAWKVTHLVFEKDTDAYARDRDAAVIKAAKEAGVEVIVKSGRTLWDSDELVKKNGGNATMTITQVQTAGPKVGPVPRPIPAPKSIPDPGELELHFEQEQPTSKPDFNSGPRRHDDKSYENISGPNGDFAVPSLEELGMQPATTKHRGGESLALKALSKIIADKKYTATFEKPKTAPTDFEPQATTLLSPHLHFGSLSIREFYWQVQDTIASYKGKSSEPPVSLLGQLYFRDMYFGAQAAGGWYYAQTINNPHCRFIPFSLPAKIDPDTKLITGEFQSTDSQAEEWFVRWKYGLTGFPWIDALMRQLRLEGWIHHLGRHAVACFLTRGGCFIHWERGAEVFEEWLIDHEVASNVGNWQWLSCTAFYSMYYRMYSPIAFGQKWDPEGKFVRNFVPELKDLDRKYIYEPWKAPKSDLKKAGVSFLTTDQILDQVNRFKEGLSNPTAEDSKQYPRPIFDFPERRAFCLDAMKKAYHINLYGNDPKVLDGSWKELFEQKEVAKADEGKVSADDNEAAEGGDGNAGANGKRKRGKEKGQGTLDGMVKRSKK</sequence>
<protein>
    <submittedName>
        <fullName evidence="7">Cryptochrome/photolyase FAD-binding protein</fullName>
    </submittedName>
</protein>
<keyword evidence="8" id="KW-1185">Reference proteome</keyword>
<organism evidence="7 8">
    <name type="scientific">Glarea lozoyensis (strain ATCC 20868 / MF5171)</name>
    <dbReference type="NCBI Taxonomy" id="1116229"/>
    <lineage>
        <taxon>Eukaryota</taxon>
        <taxon>Fungi</taxon>
        <taxon>Dikarya</taxon>
        <taxon>Ascomycota</taxon>
        <taxon>Pezizomycotina</taxon>
        <taxon>Leotiomycetes</taxon>
        <taxon>Helotiales</taxon>
        <taxon>Helotiaceae</taxon>
        <taxon>Glarea</taxon>
    </lineage>
</organism>
<keyword evidence="2 4" id="KW-0285">Flavoprotein</keyword>
<dbReference type="GO" id="GO:0003677">
    <property type="term" value="F:DNA binding"/>
    <property type="evidence" value="ECO:0007669"/>
    <property type="project" value="TreeGrafter"/>
</dbReference>
<dbReference type="Gene3D" id="1.10.579.10">
    <property type="entry name" value="DNA Cyclobutane Dipyrimidine Photolyase, subunit A, domain 3"/>
    <property type="match status" value="1"/>
</dbReference>
<dbReference type="RefSeq" id="XP_008080470.1">
    <property type="nucleotide sequence ID" value="XM_008082279.1"/>
</dbReference>
<dbReference type="Proteomes" id="UP000016922">
    <property type="component" value="Unassembled WGS sequence"/>
</dbReference>
<evidence type="ECO:0000256" key="2">
    <source>
        <dbReference type="ARBA" id="ARBA00022630"/>
    </source>
</evidence>
<dbReference type="GO" id="GO:0043153">
    <property type="term" value="P:entrainment of circadian clock by photoperiod"/>
    <property type="evidence" value="ECO:0007669"/>
    <property type="project" value="TreeGrafter"/>
</dbReference>
<evidence type="ECO:0000256" key="1">
    <source>
        <dbReference type="ARBA" id="ARBA00005862"/>
    </source>
</evidence>
<dbReference type="InterPro" id="IPR036134">
    <property type="entry name" value="Crypto/Photolyase_FAD-like_sf"/>
</dbReference>
<evidence type="ECO:0000256" key="4">
    <source>
        <dbReference type="PIRSR" id="PIRSR602081-1"/>
    </source>
</evidence>
<comment type="cofactor">
    <cofactor evidence="4">
        <name>FAD</name>
        <dbReference type="ChEBI" id="CHEBI:57692"/>
    </cofactor>
    <text evidence="4">Binds 1 FAD per subunit.</text>
</comment>
<dbReference type="eggNOG" id="KOG0133">
    <property type="taxonomic scope" value="Eukaryota"/>
</dbReference>
<accession>S3E1U8</accession>
<feature type="domain" description="Photolyase/cryptochrome alpha/beta" evidence="6">
    <location>
        <begin position="5"/>
        <end position="137"/>
    </location>
</feature>
<dbReference type="GO" id="GO:0071949">
    <property type="term" value="F:FAD binding"/>
    <property type="evidence" value="ECO:0007669"/>
    <property type="project" value="TreeGrafter"/>
</dbReference>
<evidence type="ECO:0000259" key="6">
    <source>
        <dbReference type="PROSITE" id="PS51645"/>
    </source>
</evidence>
<evidence type="ECO:0000256" key="3">
    <source>
        <dbReference type="ARBA" id="ARBA00022827"/>
    </source>
</evidence>
<dbReference type="AlphaFoldDB" id="S3E1U8"/>
<dbReference type="InterPro" id="IPR006050">
    <property type="entry name" value="DNA_photolyase_N"/>
</dbReference>